<dbReference type="AlphaFoldDB" id="A0A6P2BW98"/>
<dbReference type="PROSITE" id="PS00552">
    <property type="entry name" value="HTH_MERR_1"/>
    <property type="match status" value="1"/>
</dbReference>
<dbReference type="InterPro" id="IPR000551">
    <property type="entry name" value="MerR-type_HTH_dom"/>
</dbReference>
<sequence length="55" mass="6147">MATDERAWRIGDVAVATGLTVRALHHYDQIGLVVPSERSTRTPRRRRSRRGCAGS</sequence>
<dbReference type="GO" id="GO:0006355">
    <property type="term" value="P:regulation of DNA-templated transcription"/>
    <property type="evidence" value="ECO:0007669"/>
    <property type="project" value="InterPro"/>
</dbReference>
<evidence type="ECO:0000259" key="2">
    <source>
        <dbReference type="PROSITE" id="PS50937"/>
    </source>
</evidence>
<accession>A0A6P2BW98</accession>
<gene>
    <name evidence="3" type="ORF">EAS64_23500</name>
</gene>
<dbReference type="Pfam" id="PF00376">
    <property type="entry name" value="MerR"/>
    <property type="match status" value="1"/>
</dbReference>
<reference evidence="3 4" key="1">
    <citation type="submission" date="2018-11" db="EMBL/GenBank/DDBJ databases">
        <title>Trebonia kvetii gen.nov., sp.nov., a novel acidophilic actinobacterium, and proposal of the new actinobacterial family Treboniaceae fam. nov.</title>
        <authorList>
            <person name="Rapoport D."/>
            <person name="Sagova-Mareckova M."/>
            <person name="Sedlacek I."/>
            <person name="Provaznik J."/>
            <person name="Kralova S."/>
            <person name="Pavlinic D."/>
            <person name="Benes V."/>
            <person name="Kopecky J."/>
        </authorList>
    </citation>
    <scope>NUCLEOTIDE SEQUENCE [LARGE SCALE GENOMIC DNA]</scope>
    <source>
        <strain evidence="3 4">15Tr583</strain>
    </source>
</reference>
<evidence type="ECO:0000313" key="3">
    <source>
        <dbReference type="EMBL" id="TVZ03372.1"/>
    </source>
</evidence>
<protein>
    <submittedName>
        <fullName evidence="3">MerR family DNA-binding transcriptional regulator</fullName>
    </submittedName>
</protein>
<organism evidence="3 4">
    <name type="scientific">Trebonia kvetii</name>
    <dbReference type="NCBI Taxonomy" id="2480626"/>
    <lineage>
        <taxon>Bacteria</taxon>
        <taxon>Bacillati</taxon>
        <taxon>Actinomycetota</taxon>
        <taxon>Actinomycetes</taxon>
        <taxon>Streptosporangiales</taxon>
        <taxon>Treboniaceae</taxon>
        <taxon>Trebonia</taxon>
    </lineage>
</organism>
<dbReference type="PROSITE" id="PS50937">
    <property type="entry name" value="HTH_MERR_2"/>
    <property type="match status" value="1"/>
</dbReference>
<dbReference type="RefSeq" id="WP_145856073.1">
    <property type="nucleotide sequence ID" value="NZ_RPFW01000004.1"/>
</dbReference>
<dbReference type="OrthoDB" id="9809391at2"/>
<feature type="domain" description="HTH merR-type" evidence="2">
    <location>
        <begin position="7"/>
        <end position="39"/>
    </location>
</feature>
<feature type="compositionally biased region" description="Basic residues" evidence="1">
    <location>
        <begin position="41"/>
        <end position="55"/>
    </location>
</feature>
<keyword evidence="4" id="KW-1185">Reference proteome</keyword>
<name>A0A6P2BW98_9ACTN</name>
<keyword evidence="3" id="KW-0238">DNA-binding</keyword>
<dbReference type="EMBL" id="RPFW01000004">
    <property type="protein sequence ID" value="TVZ03372.1"/>
    <property type="molecule type" value="Genomic_DNA"/>
</dbReference>
<dbReference type="InterPro" id="IPR009061">
    <property type="entry name" value="DNA-bd_dom_put_sf"/>
</dbReference>
<proteinExistence type="predicted"/>
<dbReference type="SUPFAM" id="SSF46955">
    <property type="entry name" value="Putative DNA-binding domain"/>
    <property type="match status" value="1"/>
</dbReference>
<comment type="caution">
    <text evidence="3">The sequence shown here is derived from an EMBL/GenBank/DDBJ whole genome shotgun (WGS) entry which is preliminary data.</text>
</comment>
<feature type="region of interest" description="Disordered" evidence="1">
    <location>
        <begin position="35"/>
        <end position="55"/>
    </location>
</feature>
<dbReference type="GO" id="GO:0003677">
    <property type="term" value="F:DNA binding"/>
    <property type="evidence" value="ECO:0007669"/>
    <property type="project" value="UniProtKB-KW"/>
</dbReference>
<dbReference type="Gene3D" id="1.10.1660.10">
    <property type="match status" value="1"/>
</dbReference>
<evidence type="ECO:0000313" key="4">
    <source>
        <dbReference type="Proteomes" id="UP000460272"/>
    </source>
</evidence>
<dbReference type="Proteomes" id="UP000460272">
    <property type="component" value="Unassembled WGS sequence"/>
</dbReference>
<evidence type="ECO:0000256" key="1">
    <source>
        <dbReference type="SAM" id="MobiDB-lite"/>
    </source>
</evidence>